<keyword evidence="5" id="KW-1185">Reference proteome</keyword>
<evidence type="ECO:0000259" key="2">
    <source>
        <dbReference type="Pfam" id="PF02481"/>
    </source>
</evidence>
<accession>A0A135L3X6</accession>
<dbReference type="InterPro" id="IPR041614">
    <property type="entry name" value="DprA_WH"/>
</dbReference>
<comment type="similarity">
    <text evidence="1">Belongs to the DprA/Smf family.</text>
</comment>
<comment type="caution">
    <text evidence="4">The sequence shown here is derived from an EMBL/GenBank/DDBJ whole genome shotgun (WGS) entry which is preliminary data.</text>
</comment>
<dbReference type="NCBIfam" id="TIGR00732">
    <property type="entry name" value="dprA"/>
    <property type="match status" value="1"/>
</dbReference>
<dbReference type="Proteomes" id="UP000070352">
    <property type="component" value="Unassembled WGS sequence"/>
</dbReference>
<dbReference type="SUPFAM" id="SSF102405">
    <property type="entry name" value="MCP/YpsA-like"/>
    <property type="match status" value="1"/>
</dbReference>
<dbReference type="EMBL" id="LSKU01000001">
    <property type="protein sequence ID" value="KXG43666.1"/>
    <property type="molecule type" value="Genomic_DNA"/>
</dbReference>
<dbReference type="InterPro" id="IPR010994">
    <property type="entry name" value="RuvA_2-like"/>
</dbReference>
<dbReference type="Pfam" id="PF02481">
    <property type="entry name" value="DNA_processg_A"/>
    <property type="match status" value="1"/>
</dbReference>
<dbReference type="InterPro" id="IPR057666">
    <property type="entry name" value="DrpA_SLOG"/>
</dbReference>
<dbReference type="Gene3D" id="1.10.10.10">
    <property type="entry name" value="Winged helix-like DNA-binding domain superfamily/Winged helix DNA-binding domain"/>
    <property type="match status" value="1"/>
</dbReference>
<dbReference type="PANTHER" id="PTHR43022:SF1">
    <property type="entry name" value="PROTEIN SMF"/>
    <property type="match status" value="1"/>
</dbReference>
<dbReference type="GO" id="GO:0009294">
    <property type="term" value="P:DNA-mediated transformation"/>
    <property type="evidence" value="ECO:0007669"/>
    <property type="project" value="InterPro"/>
</dbReference>
<gene>
    <name evidence="4" type="ORF">U473_06285</name>
</gene>
<feature type="domain" description="Smf/DprA SLOG" evidence="2">
    <location>
        <begin position="88"/>
        <end position="296"/>
    </location>
</feature>
<reference evidence="4 5" key="1">
    <citation type="submission" date="2016-02" db="EMBL/GenBank/DDBJ databases">
        <title>Draft Genome for Tepidibacillus decaturensis nov. sp. Strain Z9, an Anaerobic, Moderately Thermophilic and Heterotrophic Bacterium from Deep Subsurface of the Illinois Basin, USA.</title>
        <authorList>
            <person name="Dong Y."/>
            <person name="Chang J.Y."/>
            <person name="Sanford R."/>
            <person name="Fouke B.W."/>
        </authorList>
    </citation>
    <scope>NUCLEOTIDE SEQUENCE [LARGE SCALE GENOMIC DNA]</scope>
    <source>
        <strain evidence="4 5">Z9</strain>
    </source>
</reference>
<name>A0A135L3X6_9BACI</name>
<evidence type="ECO:0000313" key="5">
    <source>
        <dbReference type="Proteomes" id="UP000070352"/>
    </source>
</evidence>
<feature type="domain" description="DprA winged helix" evidence="3">
    <location>
        <begin position="312"/>
        <end position="363"/>
    </location>
</feature>
<dbReference type="Gene3D" id="3.40.50.450">
    <property type="match status" value="1"/>
</dbReference>
<dbReference type="AlphaFoldDB" id="A0A135L3X6"/>
<organism evidence="4 5">
    <name type="scientific">Tepidibacillus decaturensis</name>
    <dbReference type="NCBI Taxonomy" id="1413211"/>
    <lineage>
        <taxon>Bacteria</taxon>
        <taxon>Bacillati</taxon>
        <taxon>Bacillota</taxon>
        <taxon>Bacilli</taxon>
        <taxon>Bacillales</taxon>
        <taxon>Bacillaceae</taxon>
        <taxon>Tepidibacillus</taxon>
    </lineage>
</organism>
<sequence>MGIVGLVNDRELLIYLHSLNGVGSRTINKILANLTTLNEILDFQPLELSMKTGIDFKVAEKIVNQLNERDLLDFLDRLNEWGKLGIDVITFHDQAYPEMLKEIAQPSWVLFTRGDLGLFQTPSISIVGTRNPTPYGRMVAEQLAKDLSEYGWVITSGMARGIDRFAHEGALKSDGKTIAVLGNGIDVIYPKENKKIYEAIIEKGLIVSEYPPGTQPHPGFFPQRNRIISGLTYGTIVVEASLRSGSLITAQYALEQSREVFAVPGPITSKQSFGTNALIKQGAKCIQEVNDILEEFPYLKFSSRKDSKLEVQLSESEEKIYSMIHAQIHINEIIDLLSLTLSEVYEILLSLQLKDKIKQLPGGFYMRKN</sequence>
<protein>
    <submittedName>
        <fullName evidence="4">Uncharacterized protein</fullName>
    </submittedName>
</protein>
<dbReference type="PANTHER" id="PTHR43022">
    <property type="entry name" value="PROTEIN SMF"/>
    <property type="match status" value="1"/>
</dbReference>
<dbReference type="Pfam" id="PF14520">
    <property type="entry name" value="HHH_5"/>
    <property type="match status" value="1"/>
</dbReference>
<dbReference type="InterPro" id="IPR003488">
    <property type="entry name" value="DprA"/>
</dbReference>
<dbReference type="RefSeq" id="WP_068724446.1">
    <property type="nucleotide sequence ID" value="NZ_LSKU01000001.1"/>
</dbReference>
<dbReference type="InterPro" id="IPR036388">
    <property type="entry name" value="WH-like_DNA-bd_sf"/>
</dbReference>
<proteinExistence type="inferred from homology"/>
<dbReference type="STRING" id="1413211.U473_06285"/>
<evidence type="ECO:0000256" key="1">
    <source>
        <dbReference type="ARBA" id="ARBA00006525"/>
    </source>
</evidence>
<evidence type="ECO:0000313" key="4">
    <source>
        <dbReference type="EMBL" id="KXG43666.1"/>
    </source>
</evidence>
<dbReference type="Pfam" id="PF17782">
    <property type="entry name" value="WHD_DprA"/>
    <property type="match status" value="1"/>
</dbReference>
<evidence type="ECO:0000259" key="3">
    <source>
        <dbReference type="Pfam" id="PF17782"/>
    </source>
</evidence>
<dbReference type="SUPFAM" id="SSF47781">
    <property type="entry name" value="RuvA domain 2-like"/>
    <property type="match status" value="1"/>
</dbReference>